<evidence type="ECO:0000313" key="2">
    <source>
        <dbReference type="Proteomes" id="UP000826656"/>
    </source>
</evidence>
<organism evidence="1 2">
    <name type="scientific">Solanum tuberosum</name>
    <name type="common">Potato</name>
    <dbReference type="NCBI Taxonomy" id="4113"/>
    <lineage>
        <taxon>Eukaryota</taxon>
        <taxon>Viridiplantae</taxon>
        <taxon>Streptophyta</taxon>
        <taxon>Embryophyta</taxon>
        <taxon>Tracheophyta</taxon>
        <taxon>Spermatophyta</taxon>
        <taxon>Magnoliopsida</taxon>
        <taxon>eudicotyledons</taxon>
        <taxon>Gunneridae</taxon>
        <taxon>Pentapetalae</taxon>
        <taxon>asterids</taxon>
        <taxon>lamiids</taxon>
        <taxon>Solanales</taxon>
        <taxon>Solanaceae</taxon>
        <taxon>Solanoideae</taxon>
        <taxon>Solaneae</taxon>
        <taxon>Solanum</taxon>
    </lineage>
</organism>
<evidence type="ECO:0008006" key="3">
    <source>
        <dbReference type="Google" id="ProtNLM"/>
    </source>
</evidence>
<dbReference type="EMBL" id="JAIVGD010000015">
    <property type="protein sequence ID" value="KAH0758233.1"/>
    <property type="molecule type" value="Genomic_DNA"/>
</dbReference>
<name>A0ABQ7V3F4_SOLTU</name>
<dbReference type="PANTHER" id="PTHR33710:SF77">
    <property type="entry name" value="DNASE I-LIKE SUPERFAMILY PROTEIN"/>
    <property type="match status" value="1"/>
</dbReference>
<comment type="caution">
    <text evidence="1">The sequence shown here is derived from an EMBL/GenBank/DDBJ whole genome shotgun (WGS) entry which is preliminary data.</text>
</comment>
<reference evidence="1 2" key="1">
    <citation type="journal article" date="2021" name="bioRxiv">
        <title>Chromosome-scale and haplotype-resolved genome assembly of a tetraploid potato cultivar.</title>
        <authorList>
            <person name="Sun H."/>
            <person name="Jiao W.-B."/>
            <person name="Krause K."/>
            <person name="Campoy J.A."/>
            <person name="Goel M."/>
            <person name="Folz-Donahue K."/>
            <person name="Kukat C."/>
            <person name="Huettel B."/>
            <person name="Schneeberger K."/>
        </authorList>
    </citation>
    <scope>NUCLEOTIDE SEQUENCE [LARGE SCALE GENOMIC DNA]</scope>
    <source>
        <strain evidence="1">SolTubOtavaFocal</strain>
        <tissue evidence="1">Leaves</tissue>
    </source>
</reference>
<dbReference type="Proteomes" id="UP000826656">
    <property type="component" value="Unassembled WGS sequence"/>
</dbReference>
<dbReference type="PANTHER" id="PTHR33710">
    <property type="entry name" value="BNAC02G09200D PROTEIN"/>
    <property type="match status" value="1"/>
</dbReference>
<protein>
    <recommendedName>
        <fullName evidence="3">Endonuclease/exonuclease/phosphatase</fullName>
    </recommendedName>
</protein>
<keyword evidence="2" id="KW-1185">Reference proteome</keyword>
<accession>A0ABQ7V3F4</accession>
<gene>
    <name evidence="1" type="ORF">KY290_021726</name>
</gene>
<evidence type="ECO:0000313" key="1">
    <source>
        <dbReference type="EMBL" id="KAH0758233.1"/>
    </source>
</evidence>
<proteinExistence type="predicted"/>
<sequence length="174" mass="20554">MGDFNAVLRSGDTKGGNQVQDTEVKDFEIMWINTRLNELRFIGRFFTWTNSHVHSKIDRAICGEDPKPFRFLHHLVEHQDFMAVVETTWAKPGLGKHMEMNKRYSSKVDHRVQDTRKQLMDQQEMLRVCHSDLALFTKEKELKKALEKWIMVEETILGQKSRVQWLKLGDTNFF</sequence>